<dbReference type="GO" id="GO:0005524">
    <property type="term" value="F:ATP binding"/>
    <property type="evidence" value="ECO:0007669"/>
    <property type="project" value="UniProtKB-UniRule"/>
</dbReference>
<evidence type="ECO:0000313" key="9">
    <source>
        <dbReference type="Proteomes" id="UP000028725"/>
    </source>
</evidence>
<dbReference type="Proteomes" id="UP000028725">
    <property type="component" value="Unassembled WGS sequence"/>
</dbReference>
<dbReference type="STRING" id="394096.DB31_7939"/>
<dbReference type="AlphaFoldDB" id="A0A085WLY9"/>
<evidence type="ECO:0000256" key="1">
    <source>
        <dbReference type="ARBA" id="ARBA00022679"/>
    </source>
</evidence>
<evidence type="ECO:0000256" key="2">
    <source>
        <dbReference type="ARBA" id="ARBA00022741"/>
    </source>
</evidence>
<dbReference type="PANTHER" id="PTHR43289">
    <property type="entry name" value="MITOGEN-ACTIVATED PROTEIN KINASE KINASE KINASE 20-RELATED"/>
    <property type="match status" value="1"/>
</dbReference>
<reference evidence="8 9" key="1">
    <citation type="submission" date="2014-04" db="EMBL/GenBank/DDBJ databases">
        <title>Genome assembly of Hyalangium minutum DSM 14724.</title>
        <authorList>
            <person name="Sharma G."/>
            <person name="Subramanian S."/>
        </authorList>
    </citation>
    <scope>NUCLEOTIDE SEQUENCE [LARGE SCALE GENOMIC DNA]</scope>
    <source>
        <strain evidence="8 9">DSM 14724</strain>
    </source>
</reference>
<feature type="binding site" evidence="5">
    <location>
        <position position="59"/>
    </location>
    <ligand>
        <name>ATP</name>
        <dbReference type="ChEBI" id="CHEBI:30616"/>
    </ligand>
</feature>
<feature type="compositionally biased region" description="Low complexity" evidence="6">
    <location>
        <begin position="379"/>
        <end position="398"/>
    </location>
</feature>
<feature type="domain" description="Protein kinase" evidence="7">
    <location>
        <begin position="29"/>
        <end position="297"/>
    </location>
</feature>
<evidence type="ECO:0000256" key="4">
    <source>
        <dbReference type="ARBA" id="ARBA00022840"/>
    </source>
</evidence>
<dbReference type="PANTHER" id="PTHR43289:SF6">
    <property type="entry name" value="SERINE_THREONINE-PROTEIN KINASE NEKL-3"/>
    <property type="match status" value="1"/>
</dbReference>
<dbReference type="PROSITE" id="PS50011">
    <property type="entry name" value="PROTEIN_KINASE_DOM"/>
    <property type="match status" value="1"/>
</dbReference>
<dbReference type="PATRIC" id="fig|394096.3.peg.3979"/>
<protein>
    <submittedName>
        <fullName evidence="8">Adenylate cyclase</fullName>
    </submittedName>
</protein>
<feature type="compositionally biased region" description="Pro residues" evidence="6">
    <location>
        <begin position="497"/>
        <end position="514"/>
    </location>
</feature>
<keyword evidence="3" id="KW-0418">Kinase</keyword>
<evidence type="ECO:0000256" key="3">
    <source>
        <dbReference type="ARBA" id="ARBA00022777"/>
    </source>
</evidence>
<dbReference type="Gene3D" id="3.30.200.20">
    <property type="entry name" value="Phosphorylase Kinase, domain 1"/>
    <property type="match status" value="1"/>
</dbReference>
<evidence type="ECO:0000256" key="5">
    <source>
        <dbReference type="PROSITE-ProRule" id="PRU10141"/>
    </source>
</evidence>
<feature type="region of interest" description="Disordered" evidence="6">
    <location>
        <begin position="303"/>
        <end position="331"/>
    </location>
</feature>
<accession>A0A085WLY9</accession>
<dbReference type="Gene3D" id="1.10.510.10">
    <property type="entry name" value="Transferase(Phosphotransferase) domain 1"/>
    <property type="match status" value="1"/>
</dbReference>
<keyword evidence="1" id="KW-0808">Transferase</keyword>
<feature type="compositionally biased region" description="Pro residues" evidence="6">
    <location>
        <begin position="417"/>
        <end position="435"/>
    </location>
</feature>
<feature type="compositionally biased region" description="Low complexity" evidence="6">
    <location>
        <begin position="406"/>
        <end position="416"/>
    </location>
</feature>
<evidence type="ECO:0000259" key="7">
    <source>
        <dbReference type="PROSITE" id="PS50011"/>
    </source>
</evidence>
<evidence type="ECO:0000256" key="6">
    <source>
        <dbReference type="SAM" id="MobiDB-lite"/>
    </source>
</evidence>
<keyword evidence="9" id="KW-1185">Reference proteome</keyword>
<dbReference type="GO" id="GO:0004674">
    <property type="term" value="F:protein serine/threonine kinase activity"/>
    <property type="evidence" value="ECO:0007669"/>
    <property type="project" value="TreeGrafter"/>
</dbReference>
<feature type="compositionally biased region" description="Pro residues" evidence="6">
    <location>
        <begin position="473"/>
        <end position="490"/>
    </location>
</feature>
<sequence length="630" mass="66606">MSLLGVLPSPMSHSAKADIKVGTILRDTYELTSLLGKGGMGSVFLARHLRLPGKQVAVKVLLHSDDLTEEQYARFRREAEIASQLGHPNIVEVVDFHSLEDGTPYLVMEYLRGESLAHRLRKGRMSLREAFSIARQMGSALQAAHRAGVVHRDLKPANVHLVPTDSEGMIVERVKLLDFGISKLMGSQTLQTQEDVLMGTPRYMAPEQAMGRNREVDARSDIFAFGCIVYEMLCGDSPFAGGTIAEVVYRVVHEQPESLASRVPDLPGRAVAAVDRALAKQPKDRYQDVATFIAELTGTALQSLAGLGPDPTPMPPRGAARQSEPSLDENATDATFVPSRLDGTGQVGALPPAAAAALATPDPSLEKGSTLEAFRMATPQPAAQQVAPASPPSMSVSRRPTDMELPAVGAAAVQPAAPTPAPQAQPQPVPTPAPASAPAGRSKFPLIPAAVAGVVLVGILAVVGGKVFKPSTPDTPPPTPVAETPPPEVKPPVVAEPTPPAPTAPPATTPPATTPPGMATSDTAPPVTTPPATATGTTKPTARPGKAENIPPELREELDKAEQALSAGQLDDALRIAQRTLRTQKTEAALLVMGRVYCQRHDVGNVNAQRRQLSADGQRKLTAYCRKYEN</sequence>
<dbReference type="InterPro" id="IPR000719">
    <property type="entry name" value="Prot_kinase_dom"/>
</dbReference>
<feature type="region of interest" description="Disordered" evidence="6">
    <location>
        <begin position="379"/>
        <end position="439"/>
    </location>
</feature>
<dbReference type="InterPro" id="IPR017441">
    <property type="entry name" value="Protein_kinase_ATP_BS"/>
</dbReference>
<proteinExistence type="predicted"/>
<dbReference type="EMBL" id="JMCB01000006">
    <property type="protein sequence ID" value="KFE68702.1"/>
    <property type="molecule type" value="Genomic_DNA"/>
</dbReference>
<gene>
    <name evidence="8" type="ORF">DB31_7939</name>
</gene>
<dbReference type="CDD" id="cd14014">
    <property type="entry name" value="STKc_PknB_like"/>
    <property type="match status" value="1"/>
</dbReference>
<dbReference type="Pfam" id="PF00069">
    <property type="entry name" value="Pkinase"/>
    <property type="match status" value="1"/>
</dbReference>
<feature type="compositionally biased region" description="Low complexity" evidence="6">
    <location>
        <begin position="515"/>
        <end position="542"/>
    </location>
</feature>
<dbReference type="SUPFAM" id="SSF56112">
    <property type="entry name" value="Protein kinase-like (PK-like)"/>
    <property type="match status" value="1"/>
</dbReference>
<keyword evidence="4 5" id="KW-0067">ATP-binding</keyword>
<dbReference type="PROSITE" id="PS00107">
    <property type="entry name" value="PROTEIN_KINASE_ATP"/>
    <property type="match status" value="1"/>
</dbReference>
<keyword evidence="2 5" id="KW-0547">Nucleotide-binding</keyword>
<feature type="region of interest" description="Disordered" evidence="6">
    <location>
        <begin position="468"/>
        <end position="551"/>
    </location>
</feature>
<name>A0A085WLY9_9BACT</name>
<comment type="caution">
    <text evidence="8">The sequence shown here is derived from an EMBL/GenBank/DDBJ whole genome shotgun (WGS) entry which is preliminary data.</text>
</comment>
<dbReference type="SMART" id="SM00220">
    <property type="entry name" value="S_TKc"/>
    <property type="match status" value="1"/>
</dbReference>
<dbReference type="InterPro" id="IPR011009">
    <property type="entry name" value="Kinase-like_dom_sf"/>
</dbReference>
<evidence type="ECO:0000313" key="8">
    <source>
        <dbReference type="EMBL" id="KFE68702.1"/>
    </source>
</evidence>
<organism evidence="8 9">
    <name type="scientific">Hyalangium minutum</name>
    <dbReference type="NCBI Taxonomy" id="394096"/>
    <lineage>
        <taxon>Bacteria</taxon>
        <taxon>Pseudomonadati</taxon>
        <taxon>Myxococcota</taxon>
        <taxon>Myxococcia</taxon>
        <taxon>Myxococcales</taxon>
        <taxon>Cystobacterineae</taxon>
        <taxon>Archangiaceae</taxon>
        <taxon>Hyalangium</taxon>
    </lineage>
</organism>